<dbReference type="Gene3D" id="3.20.20.450">
    <property type="entry name" value="EAL domain"/>
    <property type="match status" value="1"/>
</dbReference>
<reference evidence="3 4" key="1">
    <citation type="submission" date="2016-02" db="EMBL/GenBank/DDBJ databases">
        <authorList>
            <person name="Wen L."/>
            <person name="He K."/>
            <person name="Yang H."/>
        </authorList>
    </citation>
    <scope>NUCLEOTIDE SEQUENCE [LARGE SCALE GENOMIC DNA]</scope>
    <source>
        <strain evidence="3 4">CV58</strain>
    </source>
</reference>
<dbReference type="Gene3D" id="3.30.450.20">
    <property type="entry name" value="PAS domain"/>
    <property type="match status" value="1"/>
</dbReference>
<evidence type="ECO:0000313" key="4">
    <source>
        <dbReference type="Proteomes" id="UP000072660"/>
    </source>
</evidence>
<dbReference type="PANTHER" id="PTHR33121:SF23">
    <property type="entry name" value="CYCLIC DI-GMP PHOSPHODIESTERASE PDEB"/>
    <property type="match status" value="1"/>
</dbReference>
<dbReference type="NCBIfam" id="TIGR00229">
    <property type="entry name" value="sensory_box"/>
    <property type="match status" value="1"/>
</dbReference>
<evidence type="ECO:0000313" key="3">
    <source>
        <dbReference type="EMBL" id="KXU36143.1"/>
    </source>
</evidence>
<dbReference type="SUPFAM" id="SSF55785">
    <property type="entry name" value="PYP-like sensor domain (PAS domain)"/>
    <property type="match status" value="1"/>
</dbReference>
<dbReference type="Pfam" id="PF13426">
    <property type="entry name" value="PAS_9"/>
    <property type="match status" value="1"/>
</dbReference>
<dbReference type="InterPro" id="IPR035965">
    <property type="entry name" value="PAS-like_dom_sf"/>
</dbReference>
<dbReference type="InterPro" id="IPR000014">
    <property type="entry name" value="PAS"/>
</dbReference>
<dbReference type="OrthoDB" id="7052318at2"/>
<dbReference type="SUPFAM" id="SSF141868">
    <property type="entry name" value="EAL domain-like"/>
    <property type="match status" value="1"/>
</dbReference>
<dbReference type="PROSITE" id="PS50887">
    <property type="entry name" value="GGDEF"/>
    <property type="match status" value="1"/>
</dbReference>
<dbReference type="PANTHER" id="PTHR33121">
    <property type="entry name" value="CYCLIC DI-GMP PHOSPHODIESTERASE PDEF"/>
    <property type="match status" value="1"/>
</dbReference>
<feature type="domain" description="EAL" evidence="1">
    <location>
        <begin position="434"/>
        <end position="680"/>
    </location>
</feature>
<dbReference type="SMART" id="SM00267">
    <property type="entry name" value="GGDEF"/>
    <property type="match status" value="1"/>
</dbReference>
<dbReference type="InterPro" id="IPR001633">
    <property type="entry name" value="EAL_dom"/>
</dbReference>
<dbReference type="InterPro" id="IPR000160">
    <property type="entry name" value="GGDEF_dom"/>
</dbReference>
<sequence>MNHAKRATSLLLVEDSQNEAERIANLFRAGGRSVRVQRVDCPEQLQQSLMQSWDLLICAPACEQISAEQVAALLSKRSRDIPLIQLVEQDSGSAVIVEALERGARGVVAQGEDRMLLLIASRELANLRDRRALHAALEAHREAEKRCQLLLESSQDAIAYIHDGMHIYGNQSWRQRFAYESAEELEGMPIIDLIAQADQAKFKAFFKEASSEQEAELQLTAVTSSGKPFAAKMVFSPARWQGEACTQVIIRSEHGDAELEAKLKKISSQDLTTGLFNHNHFLKLLEKTASSSTPAAVAYLRIDHYSDLLTSIGLSGVEQLVISLAELLRGHFDENVSLARFADNAFSLLQTGITAPQMGKSLNLLLKEVSSRLFDVGGRTVQTSFSIGLVGLAQDSAEAVQVMERARQCASAVAQGNGLKCFDPSEELAARAGSGDIVALLQQAFTSDGFRLLFQPLVSLRGASDKHYEVLLRLKTAQGEEISPLDFLPVAEQAGLLGKIDRWVILNAIKRQRSAKDSPCLFIHLSPINLQDQSLLPWLASVINAAKLPKGRLIFQLNTADTEQWIKQTQTLIGGLHALHCKVALANFDGSARQFALFKHLDADFIKLGSSLSQDLDEAENQQRLKALLDKLAEQNKQSIVPFVETVGVLSLLWQAGAHYIQGYYLQAPNDDMNYDFTAS</sequence>
<organism evidence="3 4">
    <name type="scientific">Ventosimonas gracilis</name>
    <dbReference type="NCBI Taxonomy" id="1680762"/>
    <lineage>
        <taxon>Bacteria</taxon>
        <taxon>Pseudomonadati</taxon>
        <taxon>Pseudomonadota</taxon>
        <taxon>Gammaproteobacteria</taxon>
        <taxon>Pseudomonadales</taxon>
        <taxon>Ventosimonadaceae</taxon>
        <taxon>Ventosimonas</taxon>
    </lineage>
</organism>
<name>A0A139SND7_9GAMM</name>
<dbReference type="Pfam" id="PF00563">
    <property type="entry name" value="EAL"/>
    <property type="match status" value="1"/>
</dbReference>
<dbReference type="AlphaFoldDB" id="A0A139SND7"/>
<evidence type="ECO:0000259" key="2">
    <source>
        <dbReference type="PROSITE" id="PS50887"/>
    </source>
</evidence>
<proteinExistence type="predicted"/>
<dbReference type="InterPro" id="IPR050706">
    <property type="entry name" value="Cyclic-di-GMP_PDE-like"/>
</dbReference>
<keyword evidence="4" id="KW-1185">Reference proteome</keyword>
<accession>A0A139SND7</accession>
<dbReference type="PROSITE" id="PS50883">
    <property type="entry name" value="EAL"/>
    <property type="match status" value="1"/>
</dbReference>
<dbReference type="Gene3D" id="3.30.70.270">
    <property type="match status" value="1"/>
</dbReference>
<dbReference type="InterPro" id="IPR011006">
    <property type="entry name" value="CheY-like_superfamily"/>
</dbReference>
<dbReference type="CDD" id="cd00130">
    <property type="entry name" value="PAS"/>
    <property type="match status" value="1"/>
</dbReference>
<dbReference type="GO" id="GO:0071111">
    <property type="term" value="F:cyclic-guanylate-specific phosphodiesterase activity"/>
    <property type="evidence" value="ECO:0007669"/>
    <property type="project" value="InterPro"/>
</dbReference>
<dbReference type="Gene3D" id="3.40.50.2300">
    <property type="match status" value="1"/>
</dbReference>
<dbReference type="InterPro" id="IPR035919">
    <property type="entry name" value="EAL_sf"/>
</dbReference>
<dbReference type="Pfam" id="PF00990">
    <property type="entry name" value="GGDEF"/>
    <property type="match status" value="1"/>
</dbReference>
<dbReference type="SUPFAM" id="SSF55073">
    <property type="entry name" value="Nucleotide cyclase"/>
    <property type="match status" value="1"/>
</dbReference>
<dbReference type="SUPFAM" id="SSF52172">
    <property type="entry name" value="CheY-like"/>
    <property type="match status" value="1"/>
</dbReference>
<dbReference type="InterPro" id="IPR043128">
    <property type="entry name" value="Rev_trsase/Diguanyl_cyclase"/>
</dbReference>
<protein>
    <submittedName>
        <fullName evidence="3">Ferrous iron transporter C</fullName>
    </submittedName>
</protein>
<dbReference type="InterPro" id="IPR029787">
    <property type="entry name" value="Nucleotide_cyclase"/>
</dbReference>
<dbReference type="RefSeq" id="WP_068392062.1">
    <property type="nucleotide sequence ID" value="NZ_LSZO01000188.1"/>
</dbReference>
<gene>
    <name evidence="3" type="ORF">AXE65_05700</name>
</gene>
<dbReference type="SMART" id="SM00052">
    <property type="entry name" value="EAL"/>
    <property type="match status" value="1"/>
</dbReference>
<dbReference type="Proteomes" id="UP000072660">
    <property type="component" value="Unassembled WGS sequence"/>
</dbReference>
<evidence type="ECO:0000259" key="1">
    <source>
        <dbReference type="PROSITE" id="PS50883"/>
    </source>
</evidence>
<dbReference type="CDD" id="cd01948">
    <property type="entry name" value="EAL"/>
    <property type="match status" value="1"/>
</dbReference>
<feature type="domain" description="GGDEF" evidence="2">
    <location>
        <begin position="293"/>
        <end position="424"/>
    </location>
</feature>
<dbReference type="EMBL" id="LSZO01000188">
    <property type="protein sequence ID" value="KXU36143.1"/>
    <property type="molecule type" value="Genomic_DNA"/>
</dbReference>
<comment type="caution">
    <text evidence="3">The sequence shown here is derived from an EMBL/GenBank/DDBJ whole genome shotgun (WGS) entry which is preliminary data.</text>
</comment>